<feature type="domain" description="ABC transporter" evidence="3">
    <location>
        <begin position="6"/>
        <end position="243"/>
    </location>
</feature>
<keyword evidence="4" id="KW-0762">Sugar transport</keyword>
<dbReference type="PROSITE" id="PS50893">
    <property type="entry name" value="ABC_TRANSPORTER_2"/>
    <property type="match status" value="2"/>
</dbReference>
<dbReference type="InterPro" id="IPR027417">
    <property type="entry name" value="P-loop_NTPase"/>
</dbReference>
<dbReference type="InterPro" id="IPR003593">
    <property type="entry name" value="AAA+_ATPase"/>
</dbReference>
<dbReference type="STRING" id="118967.SAMN02745191_1209"/>
<keyword evidence="5" id="KW-1185">Reference proteome</keyword>
<dbReference type="OrthoDB" id="9801987at2"/>
<dbReference type="GO" id="GO:0016887">
    <property type="term" value="F:ATP hydrolysis activity"/>
    <property type="evidence" value="ECO:0007669"/>
    <property type="project" value="InterPro"/>
</dbReference>
<dbReference type="InterPro" id="IPR003439">
    <property type="entry name" value="ABC_transporter-like_ATP-bd"/>
</dbReference>
<feature type="domain" description="ABC transporter" evidence="3">
    <location>
        <begin position="262"/>
        <end position="505"/>
    </location>
</feature>
<dbReference type="PANTHER" id="PTHR43790">
    <property type="entry name" value="CARBOHYDRATE TRANSPORT ATP-BINDING PROTEIN MG119-RELATED"/>
    <property type="match status" value="1"/>
</dbReference>
<dbReference type="CDD" id="cd03215">
    <property type="entry name" value="ABC_Carb_Monos_II"/>
    <property type="match status" value="1"/>
</dbReference>
<dbReference type="GO" id="GO:0005524">
    <property type="term" value="F:ATP binding"/>
    <property type="evidence" value="ECO:0007669"/>
    <property type="project" value="UniProtKB-KW"/>
</dbReference>
<keyword evidence="1" id="KW-0547">Nucleotide-binding</keyword>
<dbReference type="InterPro" id="IPR050107">
    <property type="entry name" value="ABC_carbohydrate_import_ATPase"/>
</dbReference>
<keyword evidence="4" id="KW-0813">Transport</keyword>
<organism evidence="4 5">
    <name type="scientific">Anaerorhabdus furcosa</name>
    <dbReference type="NCBI Taxonomy" id="118967"/>
    <lineage>
        <taxon>Bacteria</taxon>
        <taxon>Bacillati</taxon>
        <taxon>Bacillota</taxon>
        <taxon>Erysipelotrichia</taxon>
        <taxon>Erysipelotrichales</taxon>
        <taxon>Erysipelotrichaceae</taxon>
        <taxon>Anaerorhabdus</taxon>
    </lineage>
</organism>
<dbReference type="RefSeq" id="WP_078711620.1">
    <property type="nucleotide sequence ID" value="NZ_FUWY01000003.1"/>
</dbReference>
<evidence type="ECO:0000256" key="1">
    <source>
        <dbReference type="ARBA" id="ARBA00022741"/>
    </source>
</evidence>
<evidence type="ECO:0000256" key="2">
    <source>
        <dbReference type="ARBA" id="ARBA00022840"/>
    </source>
</evidence>
<gene>
    <name evidence="4" type="ORF">SAMN02745191_1209</name>
</gene>
<protein>
    <submittedName>
        <fullName evidence="4">Simple sugar transport system ATP-binding protein</fullName>
    </submittedName>
</protein>
<proteinExistence type="predicted"/>
<keyword evidence="2 4" id="KW-0067">ATP-binding</keyword>
<dbReference type="PANTHER" id="PTHR43790:SF4">
    <property type="entry name" value="GUANOSINE IMPORT ATP-BINDING PROTEIN NUPO"/>
    <property type="match status" value="1"/>
</dbReference>
<sequence length="519" mass="57636">MDDIILSLQEITKVYDNGVFANRKVSIDFKKGEIHSVVGENGAGKSTIMKIAFGMEKQSEGQIVYKGKPVQFENSMEAIKLGIGMVHQHFMLIPSFTVAQSIVLGNEPVKNKFFVDYNQATKKATELAKKYNFEIDVKAKIETLSVGAKQKVEILKTLYQDAEVIILDEPTAVLTPQETDALFIELKKFRELGHTVIFISHKLNEVKQISDRITIMKNGESCGTYNACDISIEKMTELIVGRELSTSFEDIKKKLDNTKAVLAVENLEIKTTKKHTLNNINFTVKSGEILGIAGVQGNGQSELIQAIAGMRSFTSGSIHLNDVDISTIPIKQRRQKGLAYIPEDRMQDGIAANASISDNIISTYYDSPEISGKVFMKNKSIRTIADNLISKFSVKTTSAKTKIGSLSGGNIQKVVVAREYQTDPQLLIAEQPTRGIDIGSANFIHNQLIDLRNEGRAILLVSADLTEVMDLSDKLIVMYDGEIVAYFESTNDVTDKDLGLYMLGVKKQSEEEIRRAYRV</sequence>
<dbReference type="EMBL" id="FUWY01000003">
    <property type="protein sequence ID" value="SJZ65026.1"/>
    <property type="molecule type" value="Genomic_DNA"/>
</dbReference>
<dbReference type="PROSITE" id="PS00211">
    <property type="entry name" value="ABC_TRANSPORTER_1"/>
    <property type="match status" value="1"/>
</dbReference>
<evidence type="ECO:0000259" key="3">
    <source>
        <dbReference type="PROSITE" id="PS50893"/>
    </source>
</evidence>
<dbReference type="AlphaFoldDB" id="A0A1T4MDU1"/>
<name>A0A1T4MDU1_9FIRM</name>
<reference evidence="5" key="1">
    <citation type="submission" date="2017-02" db="EMBL/GenBank/DDBJ databases">
        <authorList>
            <person name="Varghese N."/>
            <person name="Submissions S."/>
        </authorList>
    </citation>
    <scope>NUCLEOTIDE SEQUENCE [LARGE SCALE GENOMIC DNA]</scope>
    <source>
        <strain evidence="5">ATCC 25662</strain>
    </source>
</reference>
<dbReference type="SUPFAM" id="SSF52540">
    <property type="entry name" value="P-loop containing nucleoside triphosphate hydrolases"/>
    <property type="match status" value="2"/>
</dbReference>
<dbReference type="SMART" id="SM00382">
    <property type="entry name" value="AAA"/>
    <property type="match status" value="2"/>
</dbReference>
<dbReference type="Gene3D" id="3.40.50.300">
    <property type="entry name" value="P-loop containing nucleotide triphosphate hydrolases"/>
    <property type="match status" value="2"/>
</dbReference>
<dbReference type="InterPro" id="IPR017871">
    <property type="entry name" value="ABC_transporter-like_CS"/>
</dbReference>
<dbReference type="CDD" id="cd03216">
    <property type="entry name" value="ABC_Carb_Monos_I"/>
    <property type="match status" value="1"/>
</dbReference>
<dbReference type="Pfam" id="PF00005">
    <property type="entry name" value="ABC_tran"/>
    <property type="match status" value="2"/>
</dbReference>
<dbReference type="Proteomes" id="UP000243297">
    <property type="component" value="Unassembled WGS sequence"/>
</dbReference>
<evidence type="ECO:0000313" key="5">
    <source>
        <dbReference type="Proteomes" id="UP000243297"/>
    </source>
</evidence>
<evidence type="ECO:0000313" key="4">
    <source>
        <dbReference type="EMBL" id="SJZ65026.1"/>
    </source>
</evidence>
<accession>A0A1T4MDU1</accession>